<dbReference type="Proteomes" id="UP001151760">
    <property type="component" value="Unassembled WGS sequence"/>
</dbReference>
<dbReference type="EMBL" id="BQNB010018884">
    <property type="protein sequence ID" value="GJT79289.1"/>
    <property type="molecule type" value="Genomic_DNA"/>
</dbReference>
<comment type="caution">
    <text evidence="2">The sequence shown here is derived from an EMBL/GenBank/DDBJ whole genome shotgun (WGS) entry which is preliminary data.</text>
</comment>
<evidence type="ECO:0000256" key="1">
    <source>
        <dbReference type="SAM" id="MobiDB-lite"/>
    </source>
</evidence>
<proteinExistence type="predicted"/>
<reference evidence="2" key="1">
    <citation type="journal article" date="2022" name="Int. J. Mol. Sci.">
        <title>Draft Genome of Tanacetum Coccineum: Genomic Comparison of Closely Related Tanacetum-Family Plants.</title>
        <authorList>
            <person name="Yamashiro T."/>
            <person name="Shiraishi A."/>
            <person name="Nakayama K."/>
            <person name="Satake H."/>
        </authorList>
    </citation>
    <scope>NUCLEOTIDE SEQUENCE</scope>
</reference>
<gene>
    <name evidence="2" type="ORF">Tco_1053631</name>
</gene>
<name>A0ABQ5GVH3_9ASTR</name>
<evidence type="ECO:0000313" key="3">
    <source>
        <dbReference type="Proteomes" id="UP001151760"/>
    </source>
</evidence>
<keyword evidence="3" id="KW-1185">Reference proteome</keyword>
<dbReference type="InterPro" id="IPR004158">
    <property type="entry name" value="DUF247_pln"/>
</dbReference>
<sequence length="137" mass="15922">MNGIINTEEDATFFRERGIVVNQLKSDQEIANLWNGMSKSVKLTKVPKMDKVIEDVNKSCARVFHQFSDIQGSERTKNVFSRPWKIISNIPILKVIKEPIECMLEKLQGKERKQQKMKVTNLRHQESRKSQSHLSPK</sequence>
<reference evidence="2" key="2">
    <citation type="submission" date="2022-01" db="EMBL/GenBank/DDBJ databases">
        <authorList>
            <person name="Yamashiro T."/>
            <person name="Shiraishi A."/>
            <person name="Satake H."/>
            <person name="Nakayama K."/>
        </authorList>
    </citation>
    <scope>NUCLEOTIDE SEQUENCE</scope>
</reference>
<evidence type="ECO:0000313" key="2">
    <source>
        <dbReference type="EMBL" id="GJT79289.1"/>
    </source>
</evidence>
<feature type="region of interest" description="Disordered" evidence="1">
    <location>
        <begin position="110"/>
        <end position="137"/>
    </location>
</feature>
<dbReference type="Pfam" id="PF03140">
    <property type="entry name" value="DUF247"/>
    <property type="match status" value="1"/>
</dbReference>
<protein>
    <submittedName>
        <fullName evidence="2">UPF0481 protein</fullName>
    </submittedName>
</protein>
<accession>A0ABQ5GVH3</accession>
<organism evidence="2 3">
    <name type="scientific">Tanacetum coccineum</name>
    <dbReference type="NCBI Taxonomy" id="301880"/>
    <lineage>
        <taxon>Eukaryota</taxon>
        <taxon>Viridiplantae</taxon>
        <taxon>Streptophyta</taxon>
        <taxon>Embryophyta</taxon>
        <taxon>Tracheophyta</taxon>
        <taxon>Spermatophyta</taxon>
        <taxon>Magnoliopsida</taxon>
        <taxon>eudicotyledons</taxon>
        <taxon>Gunneridae</taxon>
        <taxon>Pentapetalae</taxon>
        <taxon>asterids</taxon>
        <taxon>campanulids</taxon>
        <taxon>Asterales</taxon>
        <taxon>Asteraceae</taxon>
        <taxon>Asteroideae</taxon>
        <taxon>Anthemideae</taxon>
        <taxon>Anthemidinae</taxon>
        <taxon>Tanacetum</taxon>
    </lineage>
</organism>